<dbReference type="KEGG" id="hdi:HDIA_0971"/>
<proteinExistence type="predicted"/>
<dbReference type="OrthoDB" id="8398417at2"/>
<sequence>MPVKKFWRWLQRGTARPAWHSLDPMNHPDVLRMSERELADLPMDPWSCPDVSLVGAGVSPRNIRSATSPGRCLAIATKKAAGA</sequence>
<organism evidence="1 2">
    <name type="scientific">Hartmannibacter diazotrophicus</name>
    <dbReference type="NCBI Taxonomy" id="1482074"/>
    <lineage>
        <taxon>Bacteria</taxon>
        <taxon>Pseudomonadati</taxon>
        <taxon>Pseudomonadota</taxon>
        <taxon>Alphaproteobacteria</taxon>
        <taxon>Hyphomicrobiales</taxon>
        <taxon>Pleomorphomonadaceae</taxon>
        <taxon>Hartmannibacter</taxon>
    </lineage>
</organism>
<evidence type="ECO:0000313" key="2">
    <source>
        <dbReference type="Proteomes" id="UP000223606"/>
    </source>
</evidence>
<name>A0A2C9D2I1_9HYPH</name>
<protein>
    <submittedName>
        <fullName evidence="1">Uncharacterized protein</fullName>
    </submittedName>
</protein>
<reference evidence="2" key="1">
    <citation type="submission" date="2017-09" db="EMBL/GenBank/DDBJ databases">
        <title>Genome sequence of Nannocystis excedens DSM 71.</title>
        <authorList>
            <person name="Blom J."/>
        </authorList>
    </citation>
    <scope>NUCLEOTIDE SEQUENCE [LARGE SCALE GENOMIC DNA]</scope>
    <source>
        <strain evidence="2">type strain: E19</strain>
    </source>
</reference>
<dbReference type="EMBL" id="LT960614">
    <property type="protein sequence ID" value="SON54512.1"/>
    <property type="molecule type" value="Genomic_DNA"/>
</dbReference>
<evidence type="ECO:0000313" key="1">
    <source>
        <dbReference type="EMBL" id="SON54512.1"/>
    </source>
</evidence>
<dbReference type="Proteomes" id="UP000223606">
    <property type="component" value="Chromosome 1"/>
</dbReference>
<dbReference type="AlphaFoldDB" id="A0A2C9D2I1"/>
<gene>
    <name evidence="1" type="ORF">HDIA_0971</name>
</gene>
<accession>A0A2C9D2I1</accession>
<keyword evidence="2" id="KW-1185">Reference proteome</keyword>